<sequence>MAGVVKPQESSKAMLKHDNVAGGRLAQFSMDPPTGFHRDGYCRVTEDDKGNHSIASTVSSAFLKFTNSRGNNLESAGVKPDMKWCLCASRWKEAYDAFKDGKLEKEAVPQVHLHATDKKALDTVDYKMLKEFRAPPEATREGGRQGTTINPESPSEGGVSHGDMSGNRPGSDQHYGKTRDNNKGKDTTGAQAEQARRMQ</sequence>
<dbReference type="Pfam" id="PF09996">
    <property type="entry name" value="DUF2237"/>
    <property type="match status" value="1"/>
</dbReference>
<name>A0AAN8I450_9EURO</name>
<feature type="compositionally biased region" description="Basic and acidic residues" evidence="1">
    <location>
        <begin position="174"/>
        <end position="186"/>
    </location>
</feature>
<dbReference type="EMBL" id="JAKLMC020000022">
    <property type="protein sequence ID" value="KAK5951124.1"/>
    <property type="molecule type" value="Genomic_DNA"/>
</dbReference>
<dbReference type="PANTHER" id="PTHR37466:SF1">
    <property type="entry name" value="SLR1628 PROTEIN"/>
    <property type="match status" value="1"/>
</dbReference>
<protein>
    <submittedName>
        <fullName evidence="2">Uncharacterized protein</fullName>
    </submittedName>
</protein>
<dbReference type="Proteomes" id="UP001316803">
    <property type="component" value="Unassembled WGS sequence"/>
</dbReference>
<dbReference type="InterPro" id="IPR018714">
    <property type="entry name" value="DUF2237"/>
</dbReference>
<organism evidence="2 3">
    <name type="scientific">Knufia fluminis</name>
    <dbReference type="NCBI Taxonomy" id="191047"/>
    <lineage>
        <taxon>Eukaryota</taxon>
        <taxon>Fungi</taxon>
        <taxon>Dikarya</taxon>
        <taxon>Ascomycota</taxon>
        <taxon>Pezizomycotina</taxon>
        <taxon>Eurotiomycetes</taxon>
        <taxon>Chaetothyriomycetidae</taxon>
        <taxon>Chaetothyriales</taxon>
        <taxon>Trichomeriaceae</taxon>
        <taxon>Knufia</taxon>
    </lineage>
</organism>
<dbReference type="Gene3D" id="3.30.56.110">
    <property type="entry name" value="Protein of unknown function DUF2237"/>
    <property type="match status" value="1"/>
</dbReference>
<evidence type="ECO:0000313" key="2">
    <source>
        <dbReference type="EMBL" id="KAK5951124.1"/>
    </source>
</evidence>
<comment type="caution">
    <text evidence="2">The sequence shown here is derived from an EMBL/GenBank/DDBJ whole genome shotgun (WGS) entry which is preliminary data.</text>
</comment>
<dbReference type="AlphaFoldDB" id="A0AAN8I450"/>
<accession>A0AAN8I450</accession>
<gene>
    <name evidence="2" type="ORF">OHC33_007877</name>
</gene>
<dbReference type="PANTHER" id="PTHR37466">
    <property type="entry name" value="SLR1628 PROTEIN"/>
    <property type="match status" value="1"/>
</dbReference>
<feature type="region of interest" description="Disordered" evidence="1">
    <location>
        <begin position="132"/>
        <end position="199"/>
    </location>
</feature>
<reference evidence="2 3" key="1">
    <citation type="submission" date="2022-12" db="EMBL/GenBank/DDBJ databases">
        <title>Genomic features and morphological characterization of a novel Knufia sp. strain isolated from spacecraft assembly facility.</title>
        <authorList>
            <person name="Teixeira M."/>
            <person name="Chander A.M."/>
            <person name="Stajich J.E."/>
            <person name="Venkateswaran K."/>
        </authorList>
    </citation>
    <scope>NUCLEOTIDE SEQUENCE [LARGE SCALE GENOMIC DNA]</scope>
    <source>
        <strain evidence="2 3">FJI-L2-BK-P2</strain>
    </source>
</reference>
<feature type="compositionally biased region" description="Basic and acidic residues" evidence="1">
    <location>
        <begin position="132"/>
        <end position="143"/>
    </location>
</feature>
<keyword evidence="3" id="KW-1185">Reference proteome</keyword>
<proteinExistence type="predicted"/>
<evidence type="ECO:0000313" key="3">
    <source>
        <dbReference type="Proteomes" id="UP001316803"/>
    </source>
</evidence>
<evidence type="ECO:0000256" key="1">
    <source>
        <dbReference type="SAM" id="MobiDB-lite"/>
    </source>
</evidence>